<reference evidence="2 3" key="1">
    <citation type="journal article" date="2008" name="BMC Genomics">
        <title>Complete genome of Phenylobacterium zucineum - a novel facultative intracellular bacterium isolated from human erythroleukemia cell line K562.</title>
        <authorList>
            <person name="Luo Y."/>
            <person name="Xu X."/>
            <person name="Ding Z."/>
            <person name="Liu Z."/>
            <person name="Zhang B."/>
            <person name="Yan Z."/>
            <person name="Sun J."/>
            <person name="Hu S."/>
            <person name="Hu X."/>
        </authorList>
    </citation>
    <scope>NUCLEOTIDE SEQUENCE [LARGE SCALE GENOMIC DNA]</scope>
    <source>
        <strain evidence="2 3">HLK1</strain>
    </source>
</reference>
<protein>
    <recommendedName>
        <fullName evidence="4">Lipoprotein</fullName>
    </recommendedName>
</protein>
<dbReference type="Proteomes" id="UP000001868">
    <property type="component" value="Chromosome"/>
</dbReference>
<dbReference type="InterPro" id="IPR045500">
    <property type="entry name" value="DUF6491"/>
</dbReference>
<dbReference type="AlphaFoldDB" id="B4R8V5"/>
<dbReference type="KEGG" id="pzu:PHZ_c2911"/>
<evidence type="ECO:0000313" key="2">
    <source>
        <dbReference type="EMBL" id="ACG79320.1"/>
    </source>
</evidence>
<keyword evidence="3" id="KW-1185">Reference proteome</keyword>
<feature type="signal peptide" evidence="1">
    <location>
        <begin position="1"/>
        <end position="17"/>
    </location>
</feature>
<dbReference type="PROSITE" id="PS51257">
    <property type="entry name" value="PROKAR_LIPOPROTEIN"/>
    <property type="match status" value="1"/>
</dbReference>
<accession>B4R8V5</accession>
<name>B4R8V5_PHEZH</name>
<dbReference type="eggNOG" id="ENOG50336XI">
    <property type="taxonomic scope" value="Bacteria"/>
</dbReference>
<dbReference type="Pfam" id="PF20101">
    <property type="entry name" value="DUF6491"/>
    <property type="match status" value="1"/>
</dbReference>
<keyword evidence="1" id="KW-0732">Signal</keyword>
<organism evidence="2 3">
    <name type="scientific">Phenylobacterium zucineum (strain HLK1)</name>
    <dbReference type="NCBI Taxonomy" id="450851"/>
    <lineage>
        <taxon>Bacteria</taxon>
        <taxon>Pseudomonadati</taxon>
        <taxon>Pseudomonadota</taxon>
        <taxon>Alphaproteobacteria</taxon>
        <taxon>Caulobacterales</taxon>
        <taxon>Caulobacteraceae</taxon>
        <taxon>Phenylobacterium</taxon>
    </lineage>
</organism>
<dbReference type="EMBL" id="CP000747">
    <property type="protein sequence ID" value="ACG79320.1"/>
    <property type="molecule type" value="Genomic_DNA"/>
</dbReference>
<dbReference type="HOGENOM" id="CLU_1785073_0_0_5"/>
<gene>
    <name evidence="2" type="ordered locus">PHZ_c2911</name>
</gene>
<sequence>MKLVIAPLAALGLTACAAPLPPPPPPAPPLGPPPGAALAPALPPGDCFRSSDIRGHTIGDRQTLYLRVRQSEVYRVGMAGSCLAGAISSDPLVMRQPPGSSIVCRPIDLDVGVSRDGMIATTCIVQSIVKLTPEQVAALPRRLRP</sequence>
<evidence type="ECO:0008006" key="4">
    <source>
        <dbReference type="Google" id="ProtNLM"/>
    </source>
</evidence>
<evidence type="ECO:0000256" key="1">
    <source>
        <dbReference type="SAM" id="SignalP"/>
    </source>
</evidence>
<evidence type="ECO:0000313" key="3">
    <source>
        <dbReference type="Proteomes" id="UP000001868"/>
    </source>
</evidence>
<dbReference type="RefSeq" id="WP_012523458.1">
    <property type="nucleotide sequence ID" value="NC_011144.1"/>
</dbReference>
<proteinExistence type="predicted"/>
<dbReference type="STRING" id="450851.PHZ_c2911"/>
<feature type="chain" id="PRO_5002825171" description="Lipoprotein" evidence="1">
    <location>
        <begin position="18"/>
        <end position="145"/>
    </location>
</feature>